<dbReference type="Pfam" id="PF04324">
    <property type="entry name" value="Fer2_BFD"/>
    <property type="match status" value="1"/>
</dbReference>
<dbReference type="InterPro" id="IPR007419">
    <property type="entry name" value="BFD-like_2Fe2S-bd_dom"/>
</dbReference>
<dbReference type="EMBL" id="JBHUEN010000019">
    <property type="protein sequence ID" value="MFD1881416.1"/>
    <property type="molecule type" value="Genomic_DNA"/>
</dbReference>
<evidence type="ECO:0000259" key="1">
    <source>
        <dbReference type="Pfam" id="PF04324"/>
    </source>
</evidence>
<proteinExistence type="predicted"/>
<dbReference type="Gene3D" id="1.10.10.1100">
    <property type="entry name" value="BFD-like [2Fe-2S]-binding domain"/>
    <property type="match status" value="1"/>
</dbReference>
<evidence type="ECO:0000313" key="2">
    <source>
        <dbReference type="EMBL" id="MFD1881416.1"/>
    </source>
</evidence>
<protein>
    <submittedName>
        <fullName evidence="2">Bacterioferritin-associated ferredoxin</fullName>
    </submittedName>
</protein>
<name>A0ABW4R5T0_9RHOB</name>
<comment type="caution">
    <text evidence="2">The sequence shown here is derived from an EMBL/GenBank/DDBJ whole genome shotgun (WGS) entry which is preliminary data.</text>
</comment>
<gene>
    <name evidence="2" type="ORF">ACFSCT_06770</name>
</gene>
<dbReference type="InterPro" id="IPR041854">
    <property type="entry name" value="BFD-like_2Fe2S-bd_dom_sf"/>
</dbReference>
<sequence>MIVCHCNSITDRDIRNAVDWMRAADAETIITPRKVWRALGKQADCGGCMPLFLDQLQNCHNVGVARPVPRLRPALGNRSSG</sequence>
<organism evidence="2 3">
    <name type="scientific">Paracoccus pacificus</name>
    <dbReference type="NCBI Taxonomy" id="1463598"/>
    <lineage>
        <taxon>Bacteria</taxon>
        <taxon>Pseudomonadati</taxon>
        <taxon>Pseudomonadota</taxon>
        <taxon>Alphaproteobacteria</taxon>
        <taxon>Rhodobacterales</taxon>
        <taxon>Paracoccaceae</taxon>
        <taxon>Paracoccus</taxon>
    </lineage>
</organism>
<feature type="domain" description="BFD-like [2Fe-2S]-binding" evidence="1">
    <location>
        <begin position="2"/>
        <end position="51"/>
    </location>
</feature>
<accession>A0ABW4R5T0</accession>
<dbReference type="RefSeq" id="WP_379141254.1">
    <property type="nucleotide sequence ID" value="NZ_JBHUEN010000019.1"/>
</dbReference>
<reference evidence="3" key="1">
    <citation type="journal article" date="2019" name="Int. J. Syst. Evol. Microbiol.">
        <title>The Global Catalogue of Microorganisms (GCM) 10K type strain sequencing project: providing services to taxonomists for standard genome sequencing and annotation.</title>
        <authorList>
            <consortium name="The Broad Institute Genomics Platform"/>
            <consortium name="The Broad Institute Genome Sequencing Center for Infectious Disease"/>
            <person name="Wu L."/>
            <person name="Ma J."/>
        </authorList>
    </citation>
    <scope>NUCLEOTIDE SEQUENCE [LARGE SCALE GENOMIC DNA]</scope>
    <source>
        <strain evidence="3">CCUG 56029</strain>
    </source>
</reference>
<evidence type="ECO:0000313" key="3">
    <source>
        <dbReference type="Proteomes" id="UP001597213"/>
    </source>
</evidence>
<keyword evidence="3" id="KW-1185">Reference proteome</keyword>
<dbReference type="Proteomes" id="UP001597213">
    <property type="component" value="Unassembled WGS sequence"/>
</dbReference>